<dbReference type="Proteomes" id="UP000740883">
    <property type="component" value="Unassembled WGS sequence"/>
</dbReference>
<dbReference type="AlphaFoldDB" id="A0A9P6GYP8"/>
<comment type="caution">
    <text evidence="2">The sequence shown here is derived from an EMBL/GenBank/DDBJ whole genome shotgun (WGS) entry which is preliminary data.</text>
</comment>
<evidence type="ECO:0000259" key="1">
    <source>
        <dbReference type="Pfam" id="PF17919"/>
    </source>
</evidence>
<dbReference type="OrthoDB" id="2192938at2759"/>
<dbReference type="InterPro" id="IPR051320">
    <property type="entry name" value="Viral_Replic_Matur_Polypro"/>
</dbReference>
<feature type="domain" description="Reverse transcriptase/retrotransposon-derived protein RNase H-like" evidence="1">
    <location>
        <begin position="59"/>
        <end position="144"/>
    </location>
</feature>
<dbReference type="Pfam" id="PF17919">
    <property type="entry name" value="RT_RNaseH_2"/>
    <property type="match status" value="1"/>
</dbReference>
<protein>
    <submittedName>
        <fullName evidence="2">Transposon Tf2-11 polyprotein</fullName>
    </submittedName>
</protein>
<keyword evidence="3" id="KW-1185">Reference proteome</keyword>
<dbReference type="SUPFAM" id="SSF56672">
    <property type="entry name" value="DNA/RNA polymerases"/>
    <property type="match status" value="1"/>
</dbReference>
<accession>A0A9P6GYP8</accession>
<evidence type="ECO:0000313" key="2">
    <source>
        <dbReference type="EMBL" id="KAF9761232.1"/>
    </source>
</evidence>
<dbReference type="EMBL" id="SBJO01000381">
    <property type="protein sequence ID" value="KAF9761232.1"/>
    <property type="molecule type" value="Genomic_DNA"/>
</dbReference>
<gene>
    <name evidence="2" type="primary">Tf2-11_7</name>
    <name evidence="2" type="ORF">NGRA_2776</name>
</gene>
<proteinExistence type="predicted"/>
<dbReference type="PANTHER" id="PTHR33064:SF37">
    <property type="entry name" value="RIBONUCLEASE H"/>
    <property type="match status" value="1"/>
</dbReference>
<dbReference type="InterPro" id="IPR043502">
    <property type="entry name" value="DNA/RNA_pol_sf"/>
</dbReference>
<reference evidence="2 3" key="1">
    <citation type="journal article" date="2020" name="Genome Biol. Evol.">
        <title>Comparative genomics of strictly vertically transmitted, feminizing microsporidia endosymbionts of amphipod crustaceans.</title>
        <authorList>
            <person name="Cormier A."/>
            <person name="Chebbi M.A."/>
            <person name="Giraud I."/>
            <person name="Wattier R."/>
            <person name="Teixeira M."/>
            <person name="Gilbert C."/>
            <person name="Rigaud T."/>
            <person name="Cordaux R."/>
        </authorList>
    </citation>
    <scope>NUCLEOTIDE SEQUENCE [LARGE SCALE GENOMIC DNA]</scope>
    <source>
        <strain evidence="2 3">Ou3-Ou53</strain>
    </source>
</reference>
<evidence type="ECO:0000313" key="3">
    <source>
        <dbReference type="Proteomes" id="UP000740883"/>
    </source>
</evidence>
<organism evidence="2 3">
    <name type="scientific">Nosema granulosis</name>
    <dbReference type="NCBI Taxonomy" id="83296"/>
    <lineage>
        <taxon>Eukaryota</taxon>
        <taxon>Fungi</taxon>
        <taxon>Fungi incertae sedis</taxon>
        <taxon>Microsporidia</taxon>
        <taxon>Nosematidae</taxon>
        <taxon>Nosema</taxon>
    </lineage>
</organism>
<dbReference type="PANTHER" id="PTHR33064">
    <property type="entry name" value="POL PROTEIN"/>
    <property type="match status" value="1"/>
</dbReference>
<name>A0A9P6GYP8_9MICR</name>
<sequence>MKPNEIKKNVALQFIRLKCVSELRRFLGLTVWFRDFIPGYAKRTIALTEALKKSLKFTWTEEMGIEFEDVKEALRSMNSLKLPDYTKLFRLRTDACDTGIGAILLQENIEGKWVPPIQWASKKLTPTERSYTISEKEMLASFLWNKKV</sequence>
<dbReference type="Gene3D" id="3.30.70.270">
    <property type="match status" value="1"/>
</dbReference>
<dbReference type="InterPro" id="IPR041577">
    <property type="entry name" value="RT_RNaseH_2"/>
</dbReference>
<dbReference type="InterPro" id="IPR043128">
    <property type="entry name" value="Rev_trsase/Diguanyl_cyclase"/>
</dbReference>